<evidence type="ECO:0000313" key="2">
    <source>
        <dbReference type="EMBL" id="CDF40059.1"/>
    </source>
</evidence>
<dbReference type="AlphaFoldDB" id="R7QPP3"/>
<sequence length="133" mass="14842">MQTPSQPPRSTIGISDFVEDDILDIVEDVLSSDSDSEPPKHKGSYPGKKPNLERNPKRERGAQLLVTAVPSKDVGWLPDKLTFSADMYRMGRSVGGDSPLHWRERLNFKTPSTNFDFAGKWNLNQSAFATSYA</sequence>
<proteinExistence type="predicted"/>
<evidence type="ECO:0000256" key="1">
    <source>
        <dbReference type="SAM" id="MobiDB-lite"/>
    </source>
</evidence>
<dbReference type="EMBL" id="HG002119">
    <property type="protein sequence ID" value="CDF40059.1"/>
    <property type="molecule type" value="Genomic_DNA"/>
</dbReference>
<dbReference type="Proteomes" id="UP000012073">
    <property type="component" value="Unassembled WGS sequence"/>
</dbReference>
<dbReference type="RefSeq" id="XP_005710353.1">
    <property type="nucleotide sequence ID" value="XM_005710296.1"/>
</dbReference>
<reference evidence="3" key="1">
    <citation type="journal article" date="2013" name="Proc. Natl. Acad. Sci. U.S.A.">
        <title>Genome structure and metabolic features in the red seaweed Chondrus crispus shed light on evolution of the Archaeplastida.</title>
        <authorList>
            <person name="Collen J."/>
            <person name="Porcel B."/>
            <person name="Carre W."/>
            <person name="Ball S.G."/>
            <person name="Chaparro C."/>
            <person name="Tonon T."/>
            <person name="Barbeyron T."/>
            <person name="Michel G."/>
            <person name="Noel B."/>
            <person name="Valentin K."/>
            <person name="Elias M."/>
            <person name="Artiguenave F."/>
            <person name="Arun A."/>
            <person name="Aury J.M."/>
            <person name="Barbosa-Neto J.F."/>
            <person name="Bothwell J.H."/>
            <person name="Bouget F.Y."/>
            <person name="Brillet L."/>
            <person name="Cabello-Hurtado F."/>
            <person name="Capella-Gutierrez S."/>
            <person name="Charrier B."/>
            <person name="Cladiere L."/>
            <person name="Cock J.M."/>
            <person name="Coelho S.M."/>
            <person name="Colleoni C."/>
            <person name="Czjzek M."/>
            <person name="Da Silva C."/>
            <person name="Delage L."/>
            <person name="Denoeud F."/>
            <person name="Deschamps P."/>
            <person name="Dittami S.M."/>
            <person name="Gabaldon T."/>
            <person name="Gachon C.M."/>
            <person name="Groisillier A."/>
            <person name="Herve C."/>
            <person name="Jabbari K."/>
            <person name="Katinka M."/>
            <person name="Kloareg B."/>
            <person name="Kowalczyk N."/>
            <person name="Labadie K."/>
            <person name="Leblanc C."/>
            <person name="Lopez P.J."/>
            <person name="McLachlan D.H."/>
            <person name="Meslet-Cladiere L."/>
            <person name="Moustafa A."/>
            <person name="Nehr Z."/>
            <person name="Nyvall Collen P."/>
            <person name="Panaud O."/>
            <person name="Partensky F."/>
            <person name="Poulain J."/>
            <person name="Rensing S.A."/>
            <person name="Rousvoal S."/>
            <person name="Samson G."/>
            <person name="Symeonidi A."/>
            <person name="Weissenbach J."/>
            <person name="Zambounis A."/>
            <person name="Wincker P."/>
            <person name="Boyen C."/>
        </authorList>
    </citation>
    <scope>NUCLEOTIDE SEQUENCE [LARGE SCALE GENOMIC DNA]</scope>
    <source>
        <strain evidence="3">cv. Stackhouse</strain>
    </source>
</reference>
<feature type="compositionally biased region" description="Basic and acidic residues" evidence="1">
    <location>
        <begin position="50"/>
        <end position="59"/>
    </location>
</feature>
<dbReference type="GeneID" id="17318074"/>
<feature type="region of interest" description="Disordered" evidence="1">
    <location>
        <begin position="30"/>
        <end position="59"/>
    </location>
</feature>
<keyword evidence="3" id="KW-1185">Reference proteome</keyword>
<protein>
    <submittedName>
        <fullName evidence="2">Uncharacterized protein</fullName>
    </submittedName>
</protein>
<dbReference type="KEGG" id="ccp:CHC_T00000639001"/>
<evidence type="ECO:0000313" key="3">
    <source>
        <dbReference type="Proteomes" id="UP000012073"/>
    </source>
</evidence>
<accession>R7QPP3</accession>
<name>R7QPP3_CHOCR</name>
<organism evidence="2 3">
    <name type="scientific">Chondrus crispus</name>
    <name type="common">Carrageen Irish moss</name>
    <name type="synonym">Polymorpha crispa</name>
    <dbReference type="NCBI Taxonomy" id="2769"/>
    <lineage>
        <taxon>Eukaryota</taxon>
        <taxon>Rhodophyta</taxon>
        <taxon>Florideophyceae</taxon>
        <taxon>Rhodymeniophycidae</taxon>
        <taxon>Gigartinales</taxon>
        <taxon>Gigartinaceae</taxon>
        <taxon>Chondrus</taxon>
    </lineage>
</organism>
<dbReference type="Gramene" id="CDF40059">
    <property type="protein sequence ID" value="CDF40059"/>
    <property type="gene ID" value="CHC_T00000639001"/>
</dbReference>
<gene>
    <name evidence="2" type="ORF">CHC_T00000639001</name>
</gene>